<proteinExistence type="predicted"/>
<dbReference type="GeneID" id="31364191"/>
<comment type="caution">
    <text evidence="1">The sequence shown here is derived from an EMBL/GenBank/DDBJ whole genome shotgun (WGS) entry which is preliminary data.</text>
</comment>
<gene>
    <name evidence="1" type="ORF">PPL_08713</name>
</gene>
<name>D3BJI7_HETP5</name>
<organism evidence="1 2">
    <name type="scientific">Heterostelium pallidum (strain ATCC 26659 / Pp 5 / PN500)</name>
    <name type="common">Cellular slime mold</name>
    <name type="synonym">Polysphondylium pallidum</name>
    <dbReference type="NCBI Taxonomy" id="670386"/>
    <lineage>
        <taxon>Eukaryota</taxon>
        <taxon>Amoebozoa</taxon>
        <taxon>Evosea</taxon>
        <taxon>Eumycetozoa</taxon>
        <taxon>Dictyostelia</taxon>
        <taxon>Acytosteliales</taxon>
        <taxon>Acytosteliaceae</taxon>
        <taxon>Heterostelium</taxon>
    </lineage>
</organism>
<keyword evidence="2" id="KW-1185">Reference proteome</keyword>
<dbReference type="EMBL" id="ADBJ01000038">
    <property type="protein sequence ID" value="EFA78067.1"/>
    <property type="molecule type" value="Genomic_DNA"/>
</dbReference>
<protein>
    <submittedName>
        <fullName evidence="1">Uncharacterized protein</fullName>
    </submittedName>
</protein>
<evidence type="ECO:0000313" key="2">
    <source>
        <dbReference type="Proteomes" id="UP000001396"/>
    </source>
</evidence>
<dbReference type="AlphaFoldDB" id="D3BJI7"/>
<dbReference type="Proteomes" id="UP000001396">
    <property type="component" value="Unassembled WGS sequence"/>
</dbReference>
<accession>D3BJI7</accession>
<dbReference type="RefSeq" id="XP_020430194.1">
    <property type="nucleotide sequence ID" value="XM_020579519.1"/>
</dbReference>
<reference evidence="1 2" key="1">
    <citation type="journal article" date="2011" name="Genome Res.">
        <title>Phylogeny-wide analysis of social amoeba genomes highlights ancient origins for complex intercellular communication.</title>
        <authorList>
            <person name="Heidel A.J."/>
            <person name="Lawal H.M."/>
            <person name="Felder M."/>
            <person name="Schilde C."/>
            <person name="Helps N.R."/>
            <person name="Tunggal B."/>
            <person name="Rivero F."/>
            <person name="John U."/>
            <person name="Schleicher M."/>
            <person name="Eichinger L."/>
            <person name="Platzer M."/>
            <person name="Noegel A.A."/>
            <person name="Schaap P."/>
            <person name="Gloeckner G."/>
        </authorList>
    </citation>
    <scope>NUCLEOTIDE SEQUENCE [LARGE SCALE GENOMIC DNA]</scope>
    <source>
        <strain evidence="2">ATCC 26659 / Pp 5 / PN500</strain>
    </source>
</reference>
<sequence length="112" mass="13352">MFIPKCQAINCRAVMHRFNINNILESLQLSGGQRFDWTMEDEYELVRRKDNITTLASLVVKCCDTMYRNMMESSQFLSYSSSLTSLNIFMKYNLRLWNKDQKFLRVPNYEIT</sequence>
<evidence type="ECO:0000313" key="1">
    <source>
        <dbReference type="EMBL" id="EFA78067.1"/>
    </source>
</evidence>
<dbReference type="InParanoid" id="D3BJI7"/>